<dbReference type="OrthoDB" id="291126at2"/>
<dbReference type="KEGG" id="pnd:Pla175_18970"/>
<dbReference type="EMBL" id="CP036291">
    <property type="protein sequence ID" value="QDU88519.1"/>
    <property type="molecule type" value="Genomic_DNA"/>
</dbReference>
<reference evidence="1 2" key="1">
    <citation type="submission" date="2019-02" db="EMBL/GenBank/DDBJ databases">
        <title>Deep-cultivation of Planctomycetes and their phenomic and genomic characterization uncovers novel biology.</title>
        <authorList>
            <person name="Wiegand S."/>
            <person name="Jogler M."/>
            <person name="Boedeker C."/>
            <person name="Pinto D."/>
            <person name="Vollmers J."/>
            <person name="Rivas-Marin E."/>
            <person name="Kohn T."/>
            <person name="Peeters S.H."/>
            <person name="Heuer A."/>
            <person name="Rast P."/>
            <person name="Oberbeckmann S."/>
            <person name="Bunk B."/>
            <person name="Jeske O."/>
            <person name="Meyerdierks A."/>
            <person name="Storesund J.E."/>
            <person name="Kallscheuer N."/>
            <person name="Luecker S."/>
            <person name="Lage O.M."/>
            <person name="Pohl T."/>
            <person name="Merkel B.J."/>
            <person name="Hornburger P."/>
            <person name="Mueller R.-W."/>
            <person name="Bruemmer F."/>
            <person name="Labrenz M."/>
            <person name="Spormann A.M."/>
            <person name="Op den Camp H."/>
            <person name="Overmann J."/>
            <person name="Amann R."/>
            <person name="Jetten M.S.M."/>
            <person name="Mascher T."/>
            <person name="Medema M.H."/>
            <person name="Devos D.P."/>
            <person name="Kaster A.-K."/>
            <person name="Ovreas L."/>
            <person name="Rohde M."/>
            <person name="Galperin M.Y."/>
            <person name="Jogler C."/>
        </authorList>
    </citation>
    <scope>NUCLEOTIDE SEQUENCE [LARGE SCALE GENOMIC DNA]</scope>
    <source>
        <strain evidence="1 2">Pla175</strain>
    </source>
</reference>
<proteinExistence type="predicted"/>
<dbReference type="AlphaFoldDB" id="A0A518DAL4"/>
<evidence type="ECO:0000313" key="1">
    <source>
        <dbReference type="EMBL" id="QDU88519.1"/>
    </source>
</evidence>
<dbReference type="Proteomes" id="UP000317429">
    <property type="component" value="Chromosome"/>
</dbReference>
<dbReference type="RefSeq" id="WP_145283519.1">
    <property type="nucleotide sequence ID" value="NZ_CP036291.1"/>
</dbReference>
<evidence type="ECO:0000313" key="2">
    <source>
        <dbReference type="Proteomes" id="UP000317429"/>
    </source>
</evidence>
<keyword evidence="2" id="KW-1185">Reference proteome</keyword>
<accession>A0A518DAL4</accession>
<gene>
    <name evidence="1" type="ORF">Pla175_18970</name>
</gene>
<organism evidence="1 2">
    <name type="scientific">Pirellulimonas nuda</name>
    <dbReference type="NCBI Taxonomy" id="2528009"/>
    <lineage>
        <taxon>Bacteria</taxon>
        <taxon>Pseudomonadati</taxon>
        <taxon>Planctomycetota</taxon>
        <taxon>Planctomycetia</taxon>
        <taxon>Pirellulales</taxon>
        <taxon>Lacipirellulaceae</taxon>
        <taxon>Pirellulimonas</taxon>
    </lineage>
</organism>
<name>A0A518DAL4_9BACT</name>
<sequence>MGQKKRKLGMQSLEAKAMMAGDVGVNLSGGVLELSGDNASNHVNIQQLDADSYRVEGLGTSLNGQSTPLTLHGVKTISADMNGGDDRLSIFGQTKSIQQLDGDLKIEMGTGNDSVNVDGLWITGDASIVTDESLKSGRPQGADAVRVDDFNAWGTLNISTGGGSDDVSITADGWTVAYEGFGIDTGQGTKEADNVNLKNVFTWAGMEVDTSDGADRVTASNVLVYEGDFDIDTHGGNDSVTVRDSNMDWQLTNYNTSLKINTGSGNDHVVVENVTVRGNVEVSTESGADDVRIFNTHARDTIFASLGSGDDDLEIGKSSARSALLHGGSHYKGDDLDEYSNAFAYLNATGWES</sequence>
<protein>
    <submittedName>
        <fullName evidence="1">Uncharacterized protein</fullName>
    </submittedName>
</protein>
<dbReference type="Gene3D" id="2.160.20.160">
    <property type="match status" value="1"/>
</dbReference>